<evidence type="ECO:0000256" key="1">
    <source>
        <dbReference type="SAM" id="MobiDB-lite"/>
    </source>
</evidence>
<gene>
    <name evidence="2" type="ORF">STAS_15515</name>
</gene>
<accession>A0A5A7Q1T8</accession>
<sequence length="193" mass="22029">MIHPGAHRNSCFEMQGWICESAIPVLRFQARELPSFGIEAKEKGLAVWPVYLVKLHGRVEGGESWDWITSLVHKYSRKLDFGVFLDSRWHLVVHSNKGVLTSVQCRKFTSPSFRKQRIKRSTESSVLCHQPASKPSSRSRQGDLVFHIRFGNNISSSARKAAEHLKERRVQDSNLQSSGHEPDEFTNYSTPLL</sequence>
<dbReference type="AlphaFoldDB" id="A0A5A7Q1T8"/>
<comment type="caution">
    <text evidence="2">The sequence shown here is derived from an EMBL/GenBank/DDBJ whole genome shotgun (WGS) entry which is preliminary data.</text>
</comment>
<feature type="region of interest" description="Disordered" evidence="1">
    <location>
        <begin position="169"/>
        <end position="193"/>
    </location>
</feature>
<evidence type="ECO:0000313" key="3">
    <source>
        <dbReference type="Proteomes" id="UP000325081"/>
    </source>
</evidence>
<proteinExistence type="predicted"/>
<keyword evidence="3" id="KW-1185">Reference proteome</keyword>
<organism evidence="2 3">
    <name type="scientific">Striga asiatica</name>
    <name type="common">Asiatic witchweed</name>
    <name type="synonym">Buchnera asiatica</name>
    <dbReference type="NCBI Taxonomy" id="4170"/>
    <lineage>
        <taxon>Eukaryota</taxon>
        <taxon>Viridiplantae</taxon>
        <taxon>Streptophyta</taxon>
        <taxon>Embryophyta</taxon>
        <taxon>Tracheophyta</taxon>
        <taxon>Spermatophyta</taxon>
        <taxon>Magnoliopsida</taxon>
        <taxon>eudicotyledons</taxon>
        <taxon>Gunneridae</taxon>
        <taxon>Pentapetalae</taxon>
        <taxon>asterids</taxon>
        <taxon>lamiids</taxon>
        <taxon>Lamiales</taxon>
        <taxon>Orobanchaceae</taxon>
        <taxon>Buchnereae</taxon>
        <taxon>Striga</taxon>
    </lineage>
</organism>
<name>A0A5A7Q1T8_STRAF</name>
<dbReference type="Proteomes" id="UP000325081">
    <property type="component" value="Unassembled WGS sequence"/>
</dbReference>
<evidence type="ECO:0000313" key="2">
    <source>
        <dbReference type="EMBL" id="GER38984.1"/>
    </source>
</evidence>
<reference evidence="3" key="1">
    <citation type="journal article" date="2019" name="Curr. Biol.">
        <title>Genome Sequence of Striga asiatica Provides Insight into the Evolution of Plant Parasitism.</title>
        <authorList>
            <person name="Yoshida S."/>
            <person name="Kim S."/>
            <person name="Wafula E.K."/>
            <person name="Tanskanen J."/>
            <person name="Kim Y.M."/>
            <person name="Honaas L."/>
            <person name="Yang Z."/>
            <person name="Spallek T."/>
            <person name="Conn C.E."/>
            <person name="Ichihashi Y."/>
            <person name="Cheong K."/>
            <person name="Cui S."/>
            <person name="Der J.P."/>
            <person name="Gundlach H."/>
            <person name="Jiao Y."/>
            <person name="Hori C."/>
            <person name="Ishida J.K."/>
            <person name="Kasahara H."/>
            <person name="Kiba T."/>
            <person name="Kim M.S."/>
            <person name="Koo N."/>
            <person name="Laohavisit A."/>
            <person name="Lee Y.H."/>
            <person name="Lumba S."/>
            <person name="McCourt P."/>
            <person name="Mortimer J.C."/>
            <person name="Mutuku J.M."/>
            <person name="Nomura T."/>
            <person name="Sasaki-Sekimoto Y."/>
            <person name="Seto Y."/>
            <person name="Wang Y."/>
            <person name="Wakatake T."/>
            <person name="Sakakibara H."/>
            <person name="Demura T."/>
            <person name="Yamaguchi S."/>
            <person name="Yoneyama K."/>
            <person name="Manabe R.I."/>
            <person name="Nelson D.C."/>
            <person name="Schulman A.H."/>
            <person name="Timko M.P."/>
            <person name="dePamphilis C.W."/>
            <person name="Choi D."/>
            <person name="Shirasu K."/>
        </authorList>
    </citation>
    <scope>NUCLEOTIDE SEQUENCE [LARGE SCALE GENOMIC DNA]</scope>
    <source>
        <strain evidence="3">cv. UVA1</strain>
    </source>
</reference>
<protein>
    <submittedName>
        <fullName evidence="2">Disease resistance protein (TIR-NBS-LRR class)family</fullName>
    </submittedName>
</protein>
<dbReference type="EMBL" id="BKCP01005572">
    <property type="protein sequence ID" value="GER38984.1"/>
    <property type="molecule type" value="Genomic_DNA"/>
</dbReference>
<feature type="non-terminal residue" evidence="2">
    <location>
        <position position="193"/>
    </location>
</feature>